<comment type="caution">
    <text evidence="10">The sequence shown here is derived from an EMBL/GenBank/DDBJ whole genome shotgun (WGS) entry which is preliminary data.</text>
</comment>
<evidence type="ECO:0000256" key="2">
    <source>
        <dbReference type="ARBA" id="ARBA00022448"/>
    </source>
</evidence>
<protein>
    <submittedName>
        <fullName evidence="10">Polar amino acid ABC transporter permease</fullName>
    </submittedName>
</protein>
<evidence type="ECO:0000313" key="10">
    <source>
        <dbReference type="EMBL" id="KTR87268.1"/>
    </source>
</evidence>
<dbReference type="InterPro" id="IPR010065">
    <property type="entry name" value="AA_ABC_transptr_permease_3TM"/>
</dbReference>
<dbReference type="GO" id="GO:0043190">
    <property type="term" value="C:ATP-binding cassette (ABC) transporter complex"/>
    <property type="evidence" value="ECO:0007669"/>
    <property type="project" value="InterPro"/>
</dbReference>
<dbReference type="PROSITE" id="PS50928">
    <property type="entry name" value="ABC_TM1"/>
    <property type="match status" value="1"/>
</dbReference>
<feature type="transmembrane region" description="Helical" evidence="8">
    <location>
        <begin position="58"/>
        <end position="82"/>
    </location>
</feature>
<dbReference type="PANTHER" id="PTHR30614:SF0">
    <property type="entry name" value="L-CYSTINE TRANSPORT SYSTEM PERMEASE PROTEIN TCYL"/>
    <property type="match status" value="1"/>
</dbReference>
<organism evidence="10 11">
    <name type="scientific">Leucobacter chromiiresistens</name>
    <dbReference type="NCBI Taxonomy" id="1079994"/>
    <lineage>
        <taxon>Bacteria</taxon>
        <taxon>Bacillati</taxon>
        <taxon>Actinomycetota</taxon>
        <taxon>Actinomycetes</taxon>
        <taxon>Micrococcales</taxon>
        <taxon>Microbacteriaceae</taxon>
        <taxon>Leucobacter</taxon>
    </lineage>
</organism>
<dbReference type="RefSeq" id="WP_058592719.1">
    <property type="nucleotide sequence ID" value="NZ_LDRK01000006.1"/>
</dbReference>
<feature type="domain" description="ABC transmembrane type-1" evidence="9">
    <location>
        <begin position="23"/>
        <end position="231"/>
    </location>
</feature>
<dbReference type="GO" id="GO:0006865">
    <property type="term" value="P:amino acid transport"/>
    <property type="evidence" value="ECO:0007669"/>
    <property type="project" value="UniProtKB-KW"/>
</dbReference>
<evidence type="ECO:0000313" key="11">
    <source>
        <dbReference type="Proteomes" id="UP000070810"/>
    </source>
</evidence>
<evidence type="ECO:0000256" key="6">
    <source>
        <dbReference type="ARBA" id="ARBA00022989"/>
    </source>
</evidence>
<dbReference type="InterPro" id="IPR043429">
    <property type="entry name" value="ArtM/GltK/GlnP/TcyL/YhdX-like"/>
</dbReference>
<evidence type="ECO:0000256" key="4">
    <source>
        <dbReference type="ARBA" id="ARBA00022692"/>
    </source>
</evidence>
<dbReference type="Pfam" id="PF00528">
    <property type="entry name" value="BPD_transp_1"/>
    <property type="match status" value="1"/>
</dbReference>
<dbReference type="AlphaFoldDB" id="A0A147ES36"/>
<evidence type="ECO:0000256" key="5">
    <source>
        <dbReference type="ARBA" id="ARBA00022970"/>
    </source>
</evidence>
<dbReference type="InterPro" id="IPR035906">
    <property type="entry name" value="MetI-like_sf"/>
</dbReference>
<feature type="transmembrane region" description="Helical" evidence="8">
    <location>
        <begin position="212"/>
        <end position="234"/>
    </location>
</feature>
<feature type="transmembrane region" description="Helical" evidence="8">
    <location>
        <begin position="102"/>
        <end position="122"/>
    </location>
</feature>
<gene>
    <name evidence="10" type="ORF">NS354_00735</name>
</gene>
<dbReference type="GO" id="GO:0022857">
    <property type="term" value="F:transmembrane transporter activity"/>
    <property type="evidence" value="ECO:0007669"/>
    <property type="project" value="InterPro"/>
</dbReference>
<comment type="subcellular location">
    <subcellularLocation>
        <location evidence="1 8">Cell membrane</location>
        <topology evidence="1 8">Multi-pass membrane protein</topology>
    </subcellularLocation>
</comment>
<sequence>MKFDWDYFWQSLFTPSESFLNGLALTIVISIAAMALALILGLLIALMGRSRFVPLRIFASLYIWIIRGTPLLVQLVIIYTGFAAANLFRFEDLTLGLRLEDVTVGILIKGAVQAAIVALMLNESAYISEIVRGGLESIEKGQTEAALSLGMTPLASMRWIIVPQAIRVMVPPLGNSFNGLMKSTSILSIIGVAEMFQVGSSMSAATFKVFEIYIVVALYYLLLTTVWTIIQTFIENWLNAKAGLPKAESVWKRLFGFRSKRDRVAPKSPIADLEGVAA</sequence>
<feature type="transmembrane region" description="Helical" evidence="8">
    <location>
        <begin position="20"/>
        <end position="46"/>
    </location>
</feature>
<evidence type="ECO:0000256" key="7">
    <source>
        <dbReference type="ARBA" id="ARBA00023136"/>
    </source>
</evidence>
<keyword evidence="3" id="KW-1003">Cell membrane</keyword>
<dbReference type="PANTHER" id="PTHR30614">
    <property type="entry name" value="MEMBRANE COMPONENT OF AMINO ACID ABC TRANSPORTER"/>
    <property type="match status" value="1"/>
</dbReference>
<dbReference type="PATRIC" id="fig|1079994.3.peg.2089"/>
<keyword evidence="7 8" id="KW-0472">Membrane</keyword>
<keyword evidence="11" id="KW-1185">Reference proteome</keyword>
<accession>A0A147ES36</accession>
<reference evidence="10 11" key="1">
    <citation type="journal article" date="2016" name="Front. Microbiol.">
        <title>Genomic Resource of Rice Seed Associated Bacteria.</title>
        <authorList>
            <person name="Midha S."/>
            <person name="Bansal K."/>
            <person name="Sharma S."/>
            <person name="Kumar N."/>
            <person name="Patil P.P."/>
            <person name="Chaudhry V."/>
            <person name="Patil P.B."/>
        </authorList>
    </citation>
    <scope>NUCLEOTIDE SEQUENCE [LARGE SCALE GENOMIC DNA]</scope>
    <source>
        <strain evidence="10 11">NS354</strain>
    </source>
</reference>
<keyword evidence="6 8" id="KW-1133">Transmembrane helix</keyword>
<dbReference type="SUPFAM" id="SSF161098">
    <property type="entry name" value="MetI-like"/>
    <property type="match status" value="1"/>
</dbReference>
<proteinExistence type="inferred from homology"/>
<name>A0A147ES36_9MICO</name>
<evidence type="ECO:0000256" key="1">
    <source>
        <dbReference type="ARBA" id="ARBA00004651"/>
    </source>
</evidence>
<comment type="similarity">
    <text evidence="8">Belongs to the binding-protein-dependent transport system permease family.</text>
</comment>
<keyword evidence="5" id="KW-0029">Amino-acid transport</keyword>
<dbReference type="EMBL" id="LDRK01000006">
    <property type="protein sequence ID" value="KTR87268.1"/>
    <property type="molecule type" value="Genomic_DNA"/>
</dbReference>
<keyword evidence="4 8" id="KW-0812">Transmembrane</keyword>
<evidence type="ECO:0000259" key="9">
    <source>
        <dbReference type="PROSITE" id="PS50928"/>
    </source>
</evidence>
<dbReference type="Proteomes" id="UP000070810">
    <property type="component" value="Unassembled WGS sequence"/>
</dbReference>
<dbReference type="Gene3D" id="1.10.3720.10">
    <property type="entry name" value="MetI-like"/>
    <property type="match status" value="1"/>
</dbReference>
<dbReference type="InterPro" id="IPR000515">
    <property type="entry name" value="MetI-like"/>
</dbReference>
<evidence type="ECO:0000256" key="8">
    <source>
        <dbReference type="RuleBase" id="RU363032"/>
    </source>
</evidence>
<dbReference type="OrthoDB" id="92598at2"/>
<dbReference type="CDD" id="cd06261">
    <property type="entry name" value="TM_PBP2"/>
    <property type="match status" value="1"/>
</dbReference>
<evidence type="ECO:0000256" key="3">
    <source>
        <dbReference type="ARBA" id="ARBA00022475"/>
    </source>
</evidence>
<dbReference type="NCBIfam" id="TIGR01726">
    <property type="entry name" value="HEQRo_perm_3TM"/>
    <property type="match status" value="1"/>
</dbReference>
<keyword evidence="2 8" id="KW-0813">Transport</keyword>